<dbReference type="Proteomes" id="UP000594586">
    <property type="component" value="Chromosome"/>
</dbReference>
<dbReference type="InterPro" id="IPR012338">
    <property type="entry name" value="Beta-lactam/transpept-like"/>
</dbReference>
<evidence type="ECO:0008006" key="4">
    <source>
        <dbReference type="Google" id="ProtNLM"/>
    </source>
</evidence>
<keyword evidence="1" id="KW-0732">Signal</keyword>
<feature type="signal peptide" evidence="1">
    <location>
        <begin position="1"/>
        <end position="23"/>
    </location>
</feature>
<reference evidence="2 3" key="1">
    <citation type="submission" date="2020-11" db="EMBL/GenBank/DDBJ databases">
        <title>Corynebacterium sp. MC1420.</title>
        <authorList>
            <person name="Zhou J."/>
        </authorList>
    </citation>
    <scope>NUCLEOTIDE SEQUENCE [LARGE SCALE GENOMIC DNA]</scope>
    <source>
        <strain evidence="2 3">MC1420</strain>
    </source>
</reference>
<evidence type="ECO:0000313" key="2">
    <source>
        <dbReference type="EMBL" id="QPK83334.1"/>
    </source>
</evidence>
<gene>
    <name evidence="2" type="ORF">G7Y29_00400</name>
</gene>
<evidence type="ECO:0000256" key="1">
    <source>
        <dbReference type="SAM" id="SignalP"/>
    </source>
</evidence>
<dbReference type="SUPFAM" id="SSF56601">
    <property type="entry name" value="beta-lactamase/transpeptidase-like"/>
    <property type="match status" value="1"/>
</dbReference>
<dbReference type="KEGG" id="cqn:G7Y29_00400"/>
<sequence>MHRVKRLLAALAVVLVTAAPAHAYEVNTAYDNDRTALAVVHPDGHWSGSDAALEPRPALSLSKLFLGYWILYNGTDEEKELVEEMISVSHDGYAQRFDRKYPEAIDEIADDFNLQDTARSGAWGRTVTSAYDVASFVSAILWDPRAKPLLDGMRDKPEVARDGFHQLFGAAELNRVEGVKTGWSDDRVSQTGSVSFGQIGDEVWVVAALTWGDSEENTEDVLDGINQIDDRAAREKRDYWKPGGSMPVKFTDLDLR</sequence>
<evidence type="ECO:0000313" key="3">
    <source>
        <dbReference type="Proteomes" id="UP000594586"/>
    </source>
</evidence>
<proteinExistence type="predicted"/>
<dbReference type="EMBL" id="CP064955">
    <property type="protein sequence ID" value="QPK83334.1"/>
    <property type="molecule type" value="Genomic_DNA"/>
</dbReference>
<name>A0A7T0KN11_9CORY</name>
<protein>
    <recommendedName>
        <fullName evidence="4">Serine hydrolase</fullName>
    </recommendedName>
</protein>
<keyword evidence="3" id="KW-1185">Reference proteome</keyword>
<organism evidence="2 3">
    <name type="scientific">Corynebacterium qintianiae</name>
    <dbReference type="NCBI Taxonomy" id="2709392"/>
    <lineage>
        <taxon>Bacteria</taxon>
        <taxon>Bacillati</taxon>
        <taxon>Actinomycetota</taxon>
        <taxon>Actinomycetes</taxon>
        <taxon>Mycobacteriales</taxon>
        <taxon>Corynebacteriaceae</taxon>
        <taxon>Corynebacterium</taxon>
    </lineage>
</organism>
<feature type="chain" id="PRO_5032625741" description="Serine hydrolase" evidence="1">
    <location>
        <begin position="24"/>
        <end position="256"/>
    </location>
</feature>
<accession>A0A7T0KN11</accession>
<dbReference type="Gene3D" id="3.40.710.10">
    <property type="entry name" value="DD-peptidase/beta-lactamase superfamily"/>
    <property type="match status" value="1"/>
</dbReference>
<dbReference type="RefSeq" id="WP_165003001.1">
    <property type="nucleotide sequence ID" value="NZ_CP064955.1"/>
</dbReference>
<dbReference type="AlphaFoldDB" id="A0A7T0KN11"/>